<protein>
    <recommendedName>
        <fullName evidence="2">Homoserine O-acetyltransferase</fullName>
        <shortName evidence="2">HAT</shortName>
        <ecNumber evidence="2">2.3.1.31</ecNumber>
    </recommendedName>
    <alternativeName>
        <fullName evidence="2">Homoserine transacetylase</fullName>
        <shortName evidence="2">HTA</shortName>
    </alternativeName>
</protein>
<comment type="catalytic activity">
    <reaction evidence="2">
        <text>L-homoserine + acetyl-CoA = O-acetyl-L-homoserine + CoA</text>
        <dbReference type="Rhea" id="RHEA:13701"/>
        <dbReference type="ChEBI" id="CHEBI:57287"/>
        <dbReference type="ChEBI" id="CHEBI:57288"/>
        <dbReference type="ChEBI" id="CHEBI:57476"/>
        <dbReference type="ChEBI" id="CHEBI:57716"/>
        <dbReference type="EC" id="2.3.1.31"/>
    </reaction>
</comment>
<evidence type="ECO:0000256" key="1">
    <source>
        <dbReference type="ARBA" id="ARBA00022679"/>
    </source>
</evidence>
<dbReference type="InterPro" id="IPR008220">
    <property type="entry name" value="HAT_MetX-like"/>
</dbReference>
<comment type="pathway">
    <text evidence="2">Amino-acid biosynthesis; L-methionine biosynthesis via de novo pathway; O-acetyl-L-homoserine from L-homoserine: step 1/1.</text>
</comment>
<dbReference type="SUPFAM" id="SSF53474">
    <property type="entry name" value="alpha/beta-Hydrolases"/>
    <property type="match status" value="1"/>
</dbReference>
<feature type="active site" evidence="2 3">
    <location>
        <position position="274"/>
    </location>
</feature>
<feature type="active site" evidence="2 3">
    <location>
        <position position="302"/>
    </location>
</feature>
<sequence>MTDRQLRTQHVPEFTLESGEVLRDVRQAYHLDGELNAARDNLVLVIHALTGSADAAGDWWRGTIGPGLPIDTDRYAVLCTNLLGSCYGTTGPSEPGREALPRVTTRDQARLIHRLIEELGIGSVALVAGGSLGGMVALEWMAEHPSIPRAAVIFAAPAAHTASAIAWNHIQRQAIAAGGERGLEIARMIGMMTYRTAEEQEIRFARGTEEDGRWSIASYLEHHGRKLRGRFDIGSYVALTHAMDSHDVGRGRGGIRAALHPLADRLVGVGIPGDLLYGAADVRAWTNASGAAYREIHSIHGHDAFLLEPEQAGRILADALAGAHAPPKEQDDEHPAGD</sequence>
<dbReference type="RefSeq" id="WP_170034586.1">
    <property type="nucleotide sequence ID" value="NZ_JABDTL010000001.1"/>
</dbReference>
<organism evidence="5 6">
    <name type="scientific">Longimicrobium terrae</name>
    <dbReference type="NCBI Taxonomy" id="1639882"/>
    <lineage>
        <taxon>Bacteria</taxon>
        <taxon>Pseudomonadati</taxon>
        <taxon>Gemmatimonadota</taxon>
        <taxon>Longimicrobiia</taxon>
        <taxon>Longimicrobiales</taxon>
        <taxon>Longimicrobiaceae</taxon>
        <taxon>Longimicrobium</taxon>
    </lineage>
</organism>
<dbReference type="PIRSF" id="PIRSF000443">
    <property type="entry name" value="Homoser_Ac_trans"/>
    <property type="match status" value="1"/>
</dbReference>
<accession>A0A841GY79</accession>
<evidence type="ECO:0000256" key="3">
    <source>
        <dbReference type="PIRSR" id="PIRSR000443-1"/>
    </source>
</evidence>
<keyword evidence="2 5" id="KW-0012">Acyltransferase</keyword>
<dbReference type="GO" id="GO:0009092">
    <property type="term" value="P:homoserine metabolic process"/>
    <property type="evidence" value="ECO:0007669"/>
    <property type="project" value="TreeGrafter"/>
</dbReference>
<keyword evidence="2" id="KW-0486">Methionine biosynthesis</keyword>
<dbReference type="Gene3D" id="3.40.50.1820">
    <property type="entry name" value="alpha/beta hydrolase"/>
    <property type="match status" value="1"/>
</dbReference>
<feature type="binding site" evidence="2">
    <location>
        <position position="303"/>
    </location>
    <ligand>
        <name>substrate</name>
    </ligand>
</feature>
<comment type="function">
    <text evidence="2">Transfers an acetyl group from acetyl-CoA to L-homoserine, forming acetyl-L-homoserine.</text>
</comment>
<dbReference type="EMBL" id="JACHIA010000005">
    <property type="protein sequence ID" value="MBB6070704.1"/>
    <property type="molecule type" value="Genomic_DNA"/>
</dbReference>
<evidence type="ECO:0000259" key="4">
    <source>
        <dbReference type="Pfam" id="PF00561"/>
    </source>
</evidence>
<dbReference type="InterPro" id="IPR000073">
    <property type="entry name" value="AB_hydrolase_1"/>
</dbReference>
<comment type="similarity">
    <text evidence="2">Belongs to the AB hydrolase superfamily. MetX family.</text>
</comment>
<dbReference type="AlphaFoldDB" id="A0A841GY79"/>
<dbReference type="UniPathway" id="UPA00051">
    <property type="reaction ID" value="UER00074"/>
</dbReference>
<dbReference type="Pfam" id="PF00561">
    <property type="entry name" value="Abhydrolase_1"/>
    <property type="match status" value="1"/>
</dbReference>
<dbReference type="PANTHER" id="PTHR32268">
    <property type="entry name" value="HOMOSERINE O-ACETYLTRANSFERASE"/>
    <property type="match status" value="1"/>
</dbReference>
<proteinExistence type="inferred from homology"/>
<comment type="caution">
    <text evidence="2">Lacks conserved residue(s) required for the propagation of feature annotation.</text>
</comment>
<dbReference type="GO" id="GO:0004414">
    <property type="term" value="F:homoserine O-acetyltransferase activity"/>
    <property type="evidence" value="ECO:0007669"/>
    <property type="project" value="UniProtKB-UniRule"/>
</dbReference>
<keyword evidence="6" id="KW-1185">Reference proteome</keyword>
<comment type="caution">
    <text evidence="5">The sequence shown here is derived from an EMBL/GenBank/DDBJ whole genome shotgun (WGS) entry which is preliminary data.</text>
</comment>
<dbReference type="GO" id="GO:0005737">
    <property type="term" value="C:cytoplasm"/>
    <property type="evidence" value="ECO:0007669"/>
    <property type="project" value="UniProtKB-SubCell"/>
</dbReference>
<dbReference type="PANTHER" id="PTHR32268:SF11">
    <property type="entry name" value="HOMOSERINE O-ACETYLTRANSFERASE"/>
    <property type="match status" value="1"/>
</dbReference>
<evidence type="ECO:0000256" key="2">
    <source>
        <dbReference type="HAMAP-Rule" id="MF_00296"/>
    </source>
</evidence>
<feature type="domain" description="AB hydrolase-1" evidence="4">
    <location>
        <begin position="42"/>
        <end position="174"/>
    </location>
</feature>
<comment type="subcellular location">
    <subcellularLocation>
        <location evidence="2">Cytoplasm</location>
    </subcellularLocation>
</comment>
<dbReference type="GO" id="GO:0009086">
    <property type="term" value="P:methionine biosynthetic process"/>
    <property type="evidence" value="ECO:0007669"/>
    <property type="project" value="UniProtKB-UniRule"/>
</dbReference>
<gene>
    <name evidence="2" type="primary">metXA</name>
    <name evidence="5" type="ORF">HNQ61_002325</name>
</gene>
<dbReference type="HAMAP" id="MF_00296">
    <property type="entry name" value="MetX_acyltransf"/>
    <property type="match status" value="1"/>
</dbReference>
<dbReference type="NCBIfam" id="TIGR01392">
    <property type="entry name" value="homoserO_Ac_trn"/>
    <property type="match status" value="1"/>
</dbReference>
<dbReference type="EC" id="2.3.1.31" evidence="2"/>
<name>A0A841GY79_9BACT</name>
<evidence type="ECO:0000313" key="5">
    <source>
        <dbReference type="EMBL" id="MBB6070704.1"/>
    </source>
</evidence>
<dbReference type="InterPro" id="IPR029058">
    <property type="entry name" value="AB_hydrolase_fold"/>
</dbReference>
<dbReference type="Proteomes" id="UP000582837">
    <property type="component" value="Unassembled WGS sequence"/>
</dbReference>
<comment type="subunit">
    <text evidence="2">Homodimer.</text>
</comment>
<keyword evidence="2" id="KW-0963">Cytoplasm</keyword>
<evidence type="ECO:0000313" key="6">
    <source>
        <dbReference type="Proteomes" id="UP000582837"/>
    </source>
</evidence>
<reference evidence="5 6" key="1">
    <citation type="submission" date="2020-08" db="EMBL/GenBank/DDBJ databases">
        <title>Genomic Encyclopedia of Type Strains, Phase IV (KMG-IV): sequencing the most valuable type-strain genomes for metagenomic binning, comparative biology and taxonomic classification.</title>
        <authorList>
            <person name="Goeker M."/>
        </authorList>
    </citation>
    <scope>NUCLEOTIDE SEQUENCE [LARGE SCALE GENOMIC DNA]</scope>
    <source>
        <strain evidence="5 6">DSM 29007</strain>
    </source>
</reference>
<feature type="binding site" evidence="2">
    <location>
        <position position="187"/>
    </location>
    <ligand>
        <name>substrate</name>
    </ligand>
</feature>
<keyword evidence="2" id="KW-0028">Amino-acid biosynthesis</keyword>
<keyword evidence="1 2" id="KW-0808">Transferase</keyword>
<feature type="active site" description="Nucleophile" evidence="2 3">
    <location>
        <position position="131"/>
    </location>
</feature>